<comment type="catalytic activity">
    <reaction evidence="7">
        <text>L-aspartate + 2-oxoglutarate = oxaloacetate + L-glutamate</text>
        <dbReference type="Rhea" id="RHEA:21824"/>
        <dbReference type="ChEBI" id="CHEBI:16452"/>
        <dbReference type="ChEBI" id="CHEBI:16810"/>
        <dbReference type="ChEBI" id="CHEBI:29985"/>
        <dbReference type="ChEBI" id="CHEBI:29991"/>
        <dbReference type="EC" id="2.6.1.1"/>
    </reaction>
</comment>
<feature type="non-terminal residue" evidence="9">
    <location>
        <position position="428"/>
    </location>
</feature>
<comment type="caution">
    <text evidence="9">The sequence shown here is derived from an EMBL/GenBank/DDBJ whole genome shotgun (WGS) entry which is preliminary data.</text>
</comment>
<evidence type="ECO:0000313" key="9">
    <source>
        <dbReference type="EMBL" id="CAH0053779.1"/>
    </source>
</evidence>
<evidence type="ECO:0000259" key="8">
    <source>
        <dbReference type="Pfam" id="PF00155"/>
    </source>
</evidence>
<accession>A0A9N9ZDU4</accession>
<dbReference type="Gene3D" id="3.40.640.10">
    <property type="entry name" value="Type I PLP-dependent aspartate aminotransferase-like (Major domain)"/>
    <property type="match status" value="1"/>
</dbReference>
<comment type="miscellaneous">
    <text evidence="7">In eukaryotes there are cytoplasmic, mitochondrial and chloroplastic isozymes.</text>
</comment>
<keyword evidence="4 7" id="KW-0032">Aminotransferase</keyword>
<dbReference type="GO" id="GO:0004069">
    <property type="term" value="F:L-aspartate:2-oxoglutarate aminotransferase activity"/>
    <property type="evidence" value="ECO:0007669"/>
    <property type="project" value="UniProtKB-EC"/>
</dbReference>
<protein>
    <recommendedName>
        <fullName evidence="7">Aspartate aminotransferase</fullName>
        <ecNumber evidence="7">2.6.1.1</ecNumber>
    </recommendedName>
</protein>
<evidence type="ECO:0000256" key="3">
    <source>
        <dbReference type="ARBA" id="ARBA00011738"/>
    </source>
</evidence>
<feature type="domain" description="Aminotransferase class I/classII large" evidence="8">
    <location>
        <begin position="41"/>
        <end position="422"/>
    </location>
</feature>
<dbReference type="PRINTS" id="PR00799">
    <property type="entry name" value="TRANSAMINASE"/>
</dbReference>
<proteinExistence type="inferred from homology"/>
<dbReference type="Pfam" id="PF00155">
    <property type="entry name" value="Aminotran_1_2"/>
    <property type="match status" value="1"/>
</dbReference>
<dbReference type="AlphaFoldDB" id="A0A9N9ZDU4"/>
<dbReference type="CDD" id="cd00609">
    <property type="entry name" value="AAT_like"/>
    <property type="match status" value="1"/>
</dbReference>
<gene>
    <name evidence="9" type="ORF">CSOL1703_00005655</name>
</gene>
<evidence type="ECO:0000256" key="6">
    <source>
        <dbReference type="ARBA" id="ARBA00022898"/>
    </source>
</evidence>
<name>A0A9N9ZDU4_9HYPO</name>
<keyword evidence="10" id="KW-1185">Reference proteome</keyword>
<dbReference type="InterPro" id="IPR004839">
    <property type="entry name" value="Aminotransferase_I/II_large"/>
</dbReference>
<dbReference type="NCBIfam" id="NF006719">
    <property type="entry name" value="PRK09257.1"/>
    <property type="match status" value="1"/>
</dbReference>
<evidence type="ECO:0000256" key="5">
    <source>
        <dbReference type="ARBA" id="ARBA00022679"/>
    </source>
</evidence>
<evidence type="ECO:0000313" key="10">
    <source>
        <dbReference type="Proteomes" id="UP000775872"/>
    </source>
</evidence>
<evidence type="ECO:0000256" key="7">
    <source>
        <dbReference type="RuleBase" id="RU000480"/>
    </source>
</evidence>
<dbReference type="GO" id="GO:0005829">
    <property type="term" value="C:cytosol"/>
    <property type="evidence" value="ECO:0007669"/>
    <property type="project" value="TreeGrafter"/>
</dbReference>
<dbReference type="OrthoDB" id="550424at2759"/>
<comment type="subunit">
    <text evidence="3 7">Homodimer.</text>
</comment>
<dbReference type="PANTHER" id="PTHR11879">
    <property type="entry name" value="ASPARTATE AMINOTRANSFERASE"/>
    <property type="match status" value="1"/>
</dbReference>
<dbReference type="GO" id="GO:0030170">
    <property type="term" value="F:pyridoxal phosphate binding"/>
    <property type="evidence" value="ECO:0007669"/>
    <property type="project" value="InterPro"/>
</dbReference>
<dbReference type="InterPro" id="IPR004838">
    <property type="entry name" value="NHTrfase_class1_PyrdxlP-BS"/>
</dbReference>
<dbReference type="InterPro" id="IPR015424">
    <property type="entry name" value="PyrdxlP-dep_Trfase"/>
</dbReference>
<dbReference type="SUPFAM" id="SSF53383">
    <property type="entry name" value="PLP-dependent transferases"/>
    <property type="match status" value="1"/>
</dbReference>
<keyword evidence="5 7" id="KW-0808">Transferase</keyword>
<evidence type="ECO:0000256" key="2">
    <source>
        <dbReference type="ARBA" id="ARBA00007441"/>
    </source>
</evidence>
<sequence>SLKGNQFCYFNMPVTLGEIPQQPRDEAFALTADFKADNHPNKVSLSAGVYRDGNSKPWVLSSVREAKRILHETTDLDHEYLPIQGLDSFLSAAKDLILGKEAAATANVVSLQTISGTGANHVGAAFLGQKLQPKNIFISDPTWSNHHLVWTVGAPNVTQRKYPYYDFSNHTLDFDGMMSTLETEAEENDVVILHACSHNPTGADPTREQWQSLATLFKRKKLFAFFDSAYQGFATGDVEVDGWAVRHFQQTLFGESSAEDPSSALPGMCIAQSFAKNFGLYGERVGAFHLILPKQTPAAGARSELLRLVRAEISNPPLFGARIVQTVLSDAKLRAMWEDDLRVMSGRITKMRSLLRQAIDEDPSSGDWSRLESQIGMFSFTGLGENQVLRLREVHHIYLMNNGRISLSGVNEGNVKYIARAFNEVLRH</sequence>
<evidence type="ECO:0000256" key="1">
    <source>
        <dbReference type="ARBA" id="ARBA00001933"/>
    </source>
</evidence>
<dbReference type="Gene3D" id="3.90.1150.10">
    <property type="entry name" value="Aspartate Aminotransferase, domain 1"/>
    <property type="match status" value="1"/>
</dbReference>
<dbReference type="GO" id="GO:0006532">
    <property type="term" value="P:aspartate biosynthetic process"/>
    <property type="evidence" value="ECO:0007669"/>
    <property type="project" value="TreeGrafter"/>
</dbReference>
<keyword evidence="6" id="KW-0663">Pyridoxal phosphate</keyword>
<dbReference type="InterPro" id="IPR015421">
    <property type="entry name" value="PyrdxlP-dep_Trfase_major"/>
</dbReference>
<dbReference type="EMBL" id="CABFOC020000045">
    <property type="protein sequence ID" value="CAH0053779.1"/>
    <property type="molecule type" value="Genomic_DNA"/>
</dbReference>
<organism evidence="9 10">
    <name type="scientific">Clonostachys solani</name>
    <dbReference type="NCBI Taxonomy" id="160281"/>
    <lineage>
        <taxon>Eukaryota</taxon>
        <taxon>Fungi</taxon>
        <taxon>Dikarya</taxon>
        <taxon>Ascomycota</taxon>
        <taxon>Pezizomycotina</taxon>
        <taxon>Sordariomycetes</taxon>
        <taxon>Hypocreomycetidae</taxon>
        <taxon>Hypocreales</taxon>
        <taxon>Bionectriaceae</taxon>
        <taxon>Clonostachys</taxon>
    </lineage>
</organism>
<comment type="similarity">
    <text evidence="2">Belongs to the class-I pyridoxal-phosphate-dependent aminotransferase family.</text>
</comment>
<dbReference type="InterPro" id="IPR000796">
    <property type="entry name" value="Asp_trans"/>
</dbReference>
<reference evidence="9" key="1">
    <citation type="submission" date="2021-10" db="EMBL/GenBank/DDBJ databases">
        <authorList>
            <person name="Piombo E."/>
        </authorList>
    </citation>
    <scope>NUCLEOTIDE SEQUENCE</scope>
</reference>
<dbReference type="Proteomes" id="UP000775872">
    <property type="component" value="Unassembled WGS sequence"/>
</dbReference>
<evidence type="ECO:0000256" key="4">
    <source>
        <dbReference type="ARBA" id="ARBA00022576"/>
    </source>
</evidence>
<dbReference type="PANTHER" id="PTHR11879:SF20">
    <property type="entry name" value="ASPARTATE AMINOTRANSFERASE"/>
    <property type="match status" value="1"/>
</dbReference>
<comment type="cofactor">
    <cofactor evidence="1">
        <name>pyridoxal 5'-phosphate</name>
        <dbReference type="ChEBI" id="CHEBI:597326"/>
    </cofactor>
</comment>
<dbReference type="EC" id="2.6.1.1" evidence="7"/>
<dbReference type="PROSITE" id="PS00105">
    <property type="entry name" value="AA_TRANSFER_CLASS_1"/>
    <property type="match status" value="1"/>
</dbReference>
<dbReference type="InterPro" id="IPR015422">
    <property type="entry name" value="PyrdxlP-dep_Trfase_small"/>
</dbReference>
<dbReference type="FunFam" id="3.40.640.10:FF:000066">
    <property type="entry name" value="Aspartate aminotransferase"/>
    <property type="match status" value="1"/>
</dbReference>